<protein>
    <recommendedName>
        <fullName evidence="3">Pyrroloquinoline-quinone binding quinoprotein</fullName>
    </recommendedName>
</protein>
<organism evidence="1 2">
    <name type="scientific">Winogradskya humida</name>
    <dbReference type="NCBI Taxonomy" id="113566"/>
    <lineage>
        <taxon>Bacteria</taxon>
        <taxon>Bacillati</taxon>
        <taxon>Actinomycetota</taxon>
        <taxon>Actinomycetes</taxon>
        <taxon>Micromonosporales</taxon>
        <taxon>Micromonosporaceae</taxon>
        <taxon>Winogradskya</taxon>
    </lineage>
</organism>
<gene>
    <name evidence="1" type="ORF">Ahu01nite_076670</name>
</gene>
<evidence type="ECO:0008006" key="3">
    <source>
        <dbReference type="Google" id="ProtNLM"/>
    </source>
</evidence>
<accession>A0ABQ4A135</accession>
<dbReference type="InterPro" id="IPR011044">
    <property type="entry name" value="Quino_amine_DH_bsu"/>
</dbReference>
<proteinExistence type="predicted"/>
<sequence length="212" mass="23058">MPMLVNTTRDIRVRGLQLCGLTWSGEYLWYSEASSQRICAIDPVSGTAVRTVPCAGVRTDLTTLGGKLLQVATAERVLRVVDPATGHLEYDIANPRPGRKLCGLEATGDGLWLGYEDLLQVELRNREGALLHTIPVSRPVAGLTVTDRFLLYADHAGATLTVVDIDSGRELVTYSVVGNPAGLTWDGEWVWYCDHRDLRLCAVALPGLVQGS</sequence>
<evidence type="ECO:0000313" key="1">
    <source>
        <dbReference type="EMBL" id="GIE24565.1"/>
    </source>
</evidence>
<dbReference type="InterPro" id="IPR015943">
    <property type="entry name" value="WD40/YVTN_repeat-like_dom_sf"/>
</dbReference>
<dbReference type="RefSeq" id="WP_203841573.1">
    <property type="nucleotide sequence ID" value="NZ_BAAATV010000019.1"/>
</dbReference>
<keyword evidence="2" id="KW-1185">Reference proteome</keyword>
<dbReference type="Gene3D" id="2.130.10.10">
    <property type="entry name" value="YVTN repeat-like/Quinoprotein amine dehydrogenase"/>
    <property type="match status" value="1"/>
</dbReference>
<dbReference type="Proteomes" id="UP000603200">
    <property type="component" value="Unassembled WGS sequence"/>
</dbReference>
<name>A0ABQ4A135_9ACTN</name>
<reference evidence="1 2" key="1">
    <citation type="submission" date="2021-01" db="EMBL/GenBank/DDBJ databases">
        <title>Whole genome shotgun sequence of Actinoplanes humidus NBRC 14915.</title>
        <authorList>
            <person name="Komaki H."/>
            <person name="Tamura T."/>
        </authorList>
    </citation>
    <scope>NUCLEOTIDE SEQUENCE [LARGE SCALE GENOMIC DNA]</scope>
    <source>
        <strain evidence="1 2">NBRC 14915</strain>
    </source>
</reference>
<dbReference type="EMBL" id="BOMN01000111">
    <property type="protein sequence ID" value="GIE24565.1"/>
    <property type="molecule type" value="Genomic_DNA"/>
</dbReference>
<comment type="caution">
    <text evidence="1">The sequence shown here is derived from an EMBL/GenBank/DDBJ whole genome shotgun (WGS) entry which is preliminary data.</text>
</comment>
<evidence type="ECO:0000313" key="2">
    <source>
        <dbReference type="Proteomes" id="UP000603200"/>
    </source>
</evidence>
<dbReference type="SUPFAM" id="SSF50969">
    <property type="entry name" value="YVTN repeat-like/Quinoprotein amine dehydrogenase"/>
    <property type="match status" value="1"/>
</dbReference>